<gene>
    <name evidence="1" type="ORF">EEL30_19980</name>
</gene>
<dbReference type="Proteomes" id="UP000319432">
    <property type="component" value="Chromosome"/>
</dbReference>
<proteinExistence type="predicted"/>
<accession>A0A518VBI7</accession>
<dbReference type="EMBL" id="CP033464">
    <property type="protein sequence ID" value="QDX94361.1"/>
    <property type="molecule type" value="Genomic_DNA"/>
</dbReference>
<name>A0A518VBI7_BRELA</name>
<evidence type="ECO:0000313" key="1">
    <source>
        <dbReference type="EMBL" id="QDX94361.1"/>
    </source>
</evidence>
<keyword evidence="2" id="KW-1185">Reference proteome</keyword>
<reference evidence="1 2" key="1">
    <citation type="submission" date="2018-11" db="EMBL/GenBank/DDBJ databases">
        <title>Phylogenetic determinants of toxin gene distribution in genomes of Brevibacillus laterosporus.</title>
        <authorList>
            <person name="Glare T.R."/>
            <person name="Durrant A."/>
            <person name="Berry C."/>
            <person name="Palma L."/>
            <person name="Ormskirk M."/>
            <person name="Cox M.O."/>
        </authorList>
    </citation>
    <scope>NUCLEOTIDE SEQUENCE [LARGE SCALE GENOMIC DNA]</scope>
    <source>
        <strain evidence="1 2">1821L</strain>
    </source>
</reference>
<protein>
    <submittedName>
        <fullName evidence="1">Uncharacterized protein</fullName>
    </submittedName>
</protein>
<organism evidence="1 2">
    <name type="scientific">Brevibacillus laterosporus</name>
    <name type="common">Bacillus laterosporus</name>
    <dbReference type="NCBI Taxonomy" id="1465"/>
    <lineage>
        <taxon>Bacteria</taxon>
        <taxon>Bacillati</taxon>
        <taxon>Bacillota</taxon>
        <taxon>Bacilli</taxon>
        <taxon>Bacillales</taxon>
        <taxon>Paenibacillaceae</taxon>
        <taxon>Brevibacillus</taxon>
    </lineage>
</organism>
<evidence type="ECO:0000313" key="2">
    <source>
        <dbReference type="Proteomes" id="UP000319432"/>
    </source>
</evidence>
<dbReference type="AlphaFoldDB" id="A0A518VBI7"/>
<sequence length="172" mass="20436">MLELVYVETYSNDKKTILEKESTTKSGFKSVLDVAKYLYLEREFDLTNCVDEHLVSEDWFDHGDNFVNETGYRYSKSYYFINNFQEIKGISLKAAMEIVDALYLIEEHTHTISKEVNEIGKRFANDAYLDNIKYSMDIIKIKKNVLLRYGYSQAQMIEMIRDLYHKNYHFAR</sequence>